<dbReference type="InterPro" id="IPR027273">
    <property type="entry name" value="Neocarzinostatin-like"/>
</dbReference>
<name>A0ABP5MZL1_9MICO</name>
<dbReference type="RefSeq" id="WP_346058463.1">
    <property type="nucleotide sequence ID" value="NZ_BAAAOP010000012.1"/>
</dbReference>
<evidence type="ECO:0000313" key="1">
    <source>
        <dbReference type="EMBL" id="GAA2189787.1"/>
    </source>
</evidence>
<evidence type="ECO:0000313" key="2">
    <source>
        <dbReference type="Proteomes" id="UP001501084"/>
    </source>
</evidence>
<organism evidence="1 2">
    <name type="scientific">Leucobacter alluvii</name>
    <dbReference type="NCBI Taxonomy" id="340321"/>
    <lineage>
        <taxon>Bacteria</taxon>
        <taxon>Bacillati</taxon>
        <taxon>Actinomycetota</taxon>
        <taxon>Actinomycetes</taxon>
        <taxon>Micrococcales</taxon>
        <taxon>Microbacteriaceae</taxon>
        <taxon>Leucobacter</taxon>
    </lineage>
</organism>
<dbReference type="Proteomes" id="UP001501084">
    <property type="component" value="Unassembled WGS sequence"/>
</dbReference>
<sequence length="209" mass="21752">MSSTRVRPSRIVLVALLIVAALVLVAVVAVTAPILLHRSAGGSGQEIPADIVPETSARGADGRVRTLSAFDENGPAKLDAVKPGEAIRIEGSGFDAGIGIYVAVCAIPEVTGEKPGPCLGGIPEGAETGDVDDSQLTSAWVTNDWAWRNFATHRYADATAGDFSVTLTMPEASGEGLDCRETRCAIATRADHTAAADRVQDLLLPIAYE</sequence>
<proteinExistence type="predicted"/>
<dbReference type="EMBL" id="BAAAOP010000012">
    <property type="protein sequence ID" value="GAA2189787.1"/>
    <property type="molecule type" value="Genomic_DNA"/>
</dbReference>
<keyword evidence="2" id="KW-1185">Reference proteome</keyword>
<dbReference type="Gene3D" id="2.60.40.230">
    <property type="entry name" value="Neocarzinostatin-like"/>
    <property type="match status" value="1"/>
</dbReference>
<dbReference type="SUPFAM" id="SSF49319">
    <property type="entry name" value="Actinoxanthin-like"/>
    <property type="match status" value="1"/>
</dbReference>
<reference evidence="2" key="1">
    <citation type="journal article" date="2019" name="Int. J. Syst. Evol. Microbiol.">
        <title>The Global Catalogue of Microorganisms (GCM) 10K type strain sequencing project: providing services to taxonomists for standard genome sequencing and annotation.</title>
        <authorList>
            <consortium name="The Broad Institute Genomics Platform"/>
            <consortium name="The Broad Institute Genome Sequencing Center for Infectious Disease"/>
            <person name="Wu L."/>
            <person name="Ma J."/>
        </authorList>
    </citation>
    <scope>NUCLEOTIDE SEQUENCE [LARGE SCALE GENOMIC DNA]</scope>
    <source>
        <strain evidence="2">JCM 14919</strain>
    </source>
</reference>
<protein>
    <submittedName>
        <fullName evidence="1">Uncharacterized protein</fullName>
    </submittedName>
</protein>
<accession>A0ABP5MZL1</accession>
<gene>
    <name evidence="1" type="ORF">GCM10009786_24360</name>
</gene>
<comment type="caution">
    <text evidence="1">The sequence shown here is derived from an EMBL/GenBank/DDBJ whole genome shotgun (WGS) entry which is preliminary data.</text>
</comment>